<dbReference type="OrthoDB" id="1166097at2759"/>
<feature type="non-terminal residue" evidence="2">
    <location>
        <position position="175"/>
    </location>
</feature>
<comment type="caution">
    <text evidence="2">The sequence shown here is derived from an EMBL/GenBank/DDBJ whole genome shotgun (WGS) entry which is preliminary data.</text>
</comment>
<dbReference type="Proteomes" id="UP000237105">
    <property type="component" value="Unassembled WGS sequence"/>
</dbReference>
<name>A0A2P5E0G2_PARAD</name>
<dbReference type="PANTHER" id="PTHR33240:SF15">
    <property type="entry name" value="GAG-PRO-LIKE PROTEIN"/>
    <property type="match status" value="1"/>
</dbReference>
<gene>
    <name evidence="2" type="ORF">PanWU01x14_015200</name>
</gene>
<organism evidence="2 3">
    <name type="scientific">Parasponia andersonii</name>
    <name type="common">Sponia andersonii</name>
    <dbReference type="NCBI Taxonomy" id="3476"/>
    <lineage>
        <taxon>Eukaryota</taxon>
        <taxon>Viridiplantae</taxon>
        <taxon>Streptophyta</taxon>
        <taxon>Embryophyta</taxon>
        <taxon>Tracheophyta</taxon>
        <taxon>Spermatophyta</taxon>
        <taxon>Magnoliopsida</taxon>
        <taxon>eudicotyledons</taxon>
        <taxon>Gunneridae</taxon>
        <taxon>Pentapetalae</taxon>
        <taxon>rosids</taxon>
        <taxon>fabids</taxon>
        <taxon>Rosales</taxon>
        <taxon>Cannabaceae</taxon>
        <taxon>Parasponia</taxon>
    </lineage>
</organism>
<evidence type="ECO:0000256" key="1">
    <source>
        <dbReference type="SAM" id="MobiDB-lite"/>
    </source>
</evidence>
<feature type="compositionally biased region" description="Basic and acidic residues" evidence="1">
    <location>
        <begin position="42"/>
        <end position="81"/>
    </location>
</feature>
<evidence type="ECO:0000313" key="3">
    <source>
        <dbReference type="Proteomes" id="UP000237105"/>
    </source>
</evidence>
<keyword evidence="3" id="KW-1185">Reference proteome</keyword>
<dbReference type="EMBL" id="JXTB01000006">
    <property type="protein sequence ID" value="PON79019.1"/>
    <property type="molecule type" value="Genomic_DNA"/>
</dbReference>
<dbReference type="AlphaFoldDB" id="A0A2P5E0G2"/>
<proteinExistence type="predicted"/>
<reference evidence="3" key="1">
    <citation type="submission" date="2016-06" db="EMBL/GenBank/DDBJ databases">
        <title>Parallel loss of symbiosis genes in relatives of nitrogen-fixing non-legume Parasponia.</title>
        <authorList>
            <person name="Van Velzen R."/>
            <person name="Holmer R."/>
            <person name="Bu F."/>
            <person name="Rutten L."/>
            <person name="Van Zeijl A."/>
            <person name="Liu W."/>
            <person name="Santuari L."/>
            <person name="Cao Q."/>
            <person name="Sharma T."/>
            <person name="Shen D."/>
            <person name="Roswanjaya Y."/>
            <person name="Wardhani T."/>
            <person name="Kalhor M.S."/>
            <person name="Jansen J."/>
            <person name="Van den Hoogen J."/>
            <person name="Gungor B."/>
            <person name="Hartog M."/>
            <person name="Hontelez J."/>
            <person name="Verver J."/>
            <person name="Yang W.-C."/>
            <person name="Schijlen E."/>
            <person name="Repin R."/>
            <person name="Schilthuizen M."/>
            <person name="Schranz E."/>
            <person name="Heidstra R."/>
            <person name="Miyata K."/>
            <person name="Fedorova E."/>
            <person name="Kohlen W."/>
            <person name="Bisseling T."/>
            <person name="Smit S."/>
            <person name="Geurts R."/>
        </authorList>
    </citation>
    <scope>NUCLEOTIDE SEQUENCE [LARGE SCALE GENOMIC DNA]</scope>
    <source>
        <strain evidence="3">cv. WU1-14</strain>
    </source>
</reference>
<feature type="compositionally biased region" description="Basic and acidic residues" evidence="1">
    <location>
        <begin position="1"/>
        <end position="13"/>
    </location>
</feature>
<evidence type="ECO:0000313" key="2">
    <source>
        <dbReference type="EMBL" id="PON79019.1"/>
    </source>
</evidence>
<feature type="region of interest" description="Disordered" evidence="1">
    <location>
        <begin position="1"/>
        <end position="20"/>
    </location>
</feature>
<feature type="non-terminal residue" evidence="2">
    <location>
        <position position="1"/>
    </location>
</feature>
<feature type="region of interest" description="Disordered" evidence="1">
    <location>
        <begin position="29"/>
        <end position="81"/>
    </location>
</feature>
<accession>A0A2P5E0G2</accession>
<sequence length="175" mass="19792">RQVESVREDERKPVQGGCHWARKKKADLSFRITGADSEDSADDHRQTRADPESGREGKVPEKNQREGEAPKRHGIFHEPPDDGRKLRLSRPHHVPGSVDVLFLSTFENMGLNRSTLRPTCQPLFTFNSTKVSPLGIVTLKVCAMERFLDVDFVVIDCQSSFSIIMGRGCIHTMHR</sequence>
<protein>
    <submittedName>
        <fullName evidence="2">Uncharacterized protein</fullName>
    </submittedName>
</protein>
<dbReference type="PANTHER" id="PTHR33240">
    <property type="entry name" value="OS08G0508500 PROTEIN"/>
    <property type="match status" value="1"/>
</dbReference>